<dbReference type="Gene3D" id="3.20.20.140">
    <property type="entry name" value="Metal-dependent hydrolases"/>
    <property type="match status" value="1"/>
</dbReference>
<comment type="catalytic activity">
    <reaction evidence="1">
        <text>D-glucuronate = D-fructuronate</text>
        <dbReference type="Rhea" id="RHEA:13049"/>
        <dbReference type="ChEBI" id="CHEBI:58720"/>
        <dbReference type="ChEBI" id="CHEBI:59863"/>
        <dbReference type="EC" id="5.3.1.12"/>
    </reaction>
</comment>
<evidence type="ECO:0000256" key="2">
    <source>
        <dbReference type="ARBA" id="ARBA00004892"/>
    </source>
</evidence>
<dbReference type="InterPro" id="IPR003766">
    <property type="entry name" value="Uronate_isomerase"/>
</dbReference>
<evidence type="ECO:0000256" key="4">
    <source>
        <dbReference type="ARBA" id="ARBA00012546"/>
    </source>
</evidence>
<keyword evidence="6 7" id="KW-0413">Isomerase</keyword>
<dbReference type="EC" id="5.3.1.12" evidence="4"/>
<organism evidence="7 8">
    <name type="scientific">Halobaculum lipolyticum</name>
    <dbReference type="NCBI Taxonomy" id="3032001"/>
    <lineage>
        <taxon>Archaea</taxon>
        <taxon>Methanobacteriati</taxon>
        <taxon>Methanobacteriota</taxon>
        <taxon>Stenosarchaea group</taxon>
        <taxon>Halobacteria</taxon>
        <taxon>Halobacteriales</taxon>
        <taxon>Haloferacaceae</taxon>
        <taxon>Halobaculum</taxon>
    </lineage>
</organism>
<evidence type="ECO:0000256" key="1">
    <source>
        <dbReference type="ARBA" id="ARBA00001165"/>
    </source>
</evidence>
<dbReference type="PANTHER" id="PTHR30068">
    <property type="entry name" value="URONATE ISOMERASE"/>
    <property type="match status" value="1"/>
</dbReference>
<dbReference type="Gene3D" id="1.10.2020.10">
    <property type="entry name" value="uronate isomerase, domain 2, chain A"/>
    <property type="match status" value="1"/>
</dbReference>
<evidence type="ECO:0000313" key="8">
    <source>
        <dbReference type="Proteomes" id="UP001596461"/>
    </source>
</evidence>
<comment type="caution">
    <text evidence="7">The sequence shown here is derived from an EMBL/GenBank/DDBJ whole genome shotgun (WGS) entry which is preliminary data.</text>
</comment>
<dbReference type="SUPFAM" id="SSF51556">
    <property type="entry name" value="Metallo-dependent hydrolases"/>
    <property type="match status" value="1"/>
</dbReference>
<accession>A0ABD5W8B9</accession>
<evidence type="ECO:0000256" key="5">
    <source>
        <dbReference type="ARBA" id="ARBA00020555"/>
    </source>
</evidence>
<name>A0ABD5W8B9_9EURY</name>
<comment type="similarity">
    <text evidence="3">Belongs to the metallo-dependent hydrolases superfamily. Uronate isomerase family.</text>
</comment>
<dbReference type="PANTHER" id="PTHR30068:SF4">
    <property type="entry name" value="URONATE ISOMERASE"/>
    <property type="match status" value="1"/>
</dbReference>
<dbReference type="Proteomes" id="UP001596461">
    <property type="component" value="Unassembled WGS sequence"/>
</dbReference>
<dbReference type="EMBL" id="JBHTAH010000002">
    <property type="protein sequence ID" value="MFC7068670.1"/>
    <property type="molecule type" value="Genomic_DNA"/>
</dbReference>
<dbReference type="RefSeq" id="WP_284033523.1">
    <property type="nucleotide sequence ID" value="NZ_CP126155.1"/>
</dbReference>
<dbReference type="AlphaFoldDB" id="A0ABD5W8B9"/>
<dbReference type="GeneID" id="81126812"/>
<evidence type="ECO:0000313" key="7">
    <source>
        <dbReference type="EMBL" id="MFC7068670.1"/>
    </source>
</evidence>
<dbReference type="NCBIfam" id="NF002794">
    <property type="entry name" value="PRK02925.1"/>
    <property type="match status" value="1"/>
</dbReference>
<reference evidence="7 8" key="1">
    <citation type="journal article" date="2019" name="Int. J. Syst. Evol. Microbiol.">
        <title>The Global Catalogue of Microorganisms (GCM) 10K type strain sequencing project: providing services to taxonomists for standard genome sequencing and annotation.</title>
        <authorList>
            <consortium name="The Broad Institute Genomics Platform"/>
            <consortium name="The Broad Institute Genome Sequencing Center for Infectious Disease"/>
            <person name="Wu L."/>
            <person name="Ma J."/>
        </authorList>
    </citation>
    <scope>NUCLEOTIDE SEQUENCE [LARGE SCALE GENOMIC DNA]</scope>
    <source>
        <strain evidence="7 8">DT31</strain>
    </source>
</reference>
<proteinExistence type="inferred from homology"/>
<sequence length="454" mass="51129">MSFLDEEYLLGTDAARELYDAIADLPIVDPHSHLDVAELADNERWSDVWAVEGATDHYVWAAMRKRGVPEARITGDASNREKWDALARVMPEIAGNPTYEWIHLDLRRRFGIDTPVSAETADEIWTETRRRLREGDTRPRAMLREMDVETVCSTDDPAGSLADHRRLADDLDDVDVRPTWRADRAVHVDGPEWDEFVDALAASTGVEIRDFADYRAALTASHDRFAEHGCRASDTSLREPVTKPVSDERAAEVFAAARRGESLTDAQVEDFRAHVLSFVAGLDADRDWVTQLHVGPVRNYRDRLYEELGPAAGGTVTTGDVEYAENLRHLLNSYDGDAEFVLYCVDPTHYPSVTTIARAFPNVSVGPAWWYNDSPFGIDHQLDYAGSVDLLANHAGMVSDSRKLPSFGSRFELFRRTLADLLGRYVERGRMPMDVARDLAEHVAYDRPKELYGF</sequence>
<gene>
    <name evidence="7" type="primary">uxaC</name>
    <name evidence="7" type="ORF">ACFQL9_03375</name>
</gene>
<comment type="pathway">
    <text evidence="2">Carbohydrate metabolism; pentose and glucuronate interconversion.</text>
</comment>
<dbReference type="InterPro" id="IPR032466">
    <property type="entry name" value="Metal_Hydrolase"/>
</dbReference>
<dbReference type="GO" id="GO:0008880">
    <property type="term" value="F:glucuronate isomerase activity"/>
    <property type="evidence" value="ECO:0007669"/>
    <property type="project" value="UniProtKB-EC"/>
</dbReference>
<protein>
    <recommendedName>
        <fullName evidence="5">Uronate isomerase</fullName>
        <ecNumber evidence="4">5.3.1.12</ecNumber>
    </recommendedName>
</protein>
<evidence type="ECO:0000256" key="6">
    <source>
        <dbReference type="ARBA" id="ARBA00023235"/>
    </source>
</evidence>
<dbReference type="Pfam" id="PF02614">
    <property type="entry name" value="UxaC"/>
    <property type="match status" value="1"/>
</dbReference>
<keyword evidence="8" id="KW-1185">Reference proteome</keyword>
<evidence type="ECO:0000256" key="3">
    <source>
        <dbReference type="ARBA" id="ARBA00008397"/>
    </source>
</evidence>